<keyword evidence="2" id="KW-1185">Reference proteome</keyword>
<name>A0A0Q3UTA6_AMAAE</name>
<reference evidence="1 2" key="1">
    <citation type="submission" date="2015-10" db="EMBL/GenBank/DDBJ databases">
        <authorList>
            <person name="Gilbert D.G."/>
        </authorList>
    </citation>
    <scope>NUCLEOTIDE SEQUENCE [LARGE SCALE GENOMIC DNA]</scope>
    <source>
        <strain evidence="1">FVVF132</strain>
    </source>
</reference>
<evidence type="ECO:0000313" key="2">
    <source>
        <dbReference type="Proteomes" id="UP000051836"/>
    </source>
</evidence>
<proteinExistence type="predicted"/>
<comment type="caution">
    <text evidence="1">The sequence shown here is derived from an EMBL/GenBank/DDBJ whole genome shotgun (WGS) entry which is preliminary data.</text>
</comment>
<dbReference type="EMBL" id="LMAW01001636">
    <property type="protein sequence ID" value="KQK83058.1"/>
    <property type="molecule type" value="Genomic_DNA"/>
</dbReference>
<accession>A0A0Q3UTA6</accession>
<dbReference type="Proteomes" id="UP000051836">
    <property type="component" value="Unassembled WGS sequence"/>
</dbReference>
<gene>
    <name evidence="1" type="ORF">AAES_63829</name>
</gene>
<dbReference type="AlphaFoldDB" id="A0A0Q3UTA6"/>
<organism evidence="1 2">
    <name type="scientific">Amazona aestiva</name>
    <name type="common">Blue-fronted Amazon parrot</name>
    <dbReference type="NCBI Taxonomy" id="12930"/>
    <lineage>
        <taxon>Eukaryota</taxon>
        <taxon>Metazoa</taxon>
        <taxon>Chordata</taxon>
        <taxon>Craniata</taxon>
        <taxon>Vertebrata</taxon>
        <taxon>Euteleostomi</taxon>
        <taxon>Archelosauria</taxon>
        <taxon>Archosauria</taxon>
        <taxon>Dinosauria</taxon>
        <taxon>Saurischia</taxon>
        <taxon>Theropoda</taxon>
        <taxon>Coelurosauria</taxon>
        <taxon>Aves</taxon>
        <taxon>Neognathae</taxon>
        <taxon>Neoaves</taxon>
        <taxon>Telluraves</taxon>
        <taxon>Australaves</taxon>
        <taxon>Psittaciformes</taxon>
        <taxon>Psittacidae</taxon>
        <taxon>Amazona</taxon>
    </lineage>
</organism>
<sequence length="70" mass="7731">MTTHQSDGIESGKDCGVTCRKLGQSFIFRCSDYCFGSLAMKFEIQQCSDEPMRNPEAVVDAGGSLIEFEQ</sequence>
<evidence type="ECO:0000313" key="1">
    <source>
        <dbReference type="EMBL" id="KQK83058.1"/>
    </source>
</evidence>
<protein>
    <submittedName>
        <fullName evidence="1">Uncharacterized protein</fullName>
    </submittedName>
</protein>